<name>A0ABW9ZVX5_9BACT</name>
<feature type="transmembrane region" description="Helical" evidence="1">
    <location>
        <begin position="94"/>
        <end position="114"/>
    </location>
</feature>
<proteinExistence type="predicted"/>
<reference evidence="2 3" key="1">
    <citation type="submission" date="2020-01" db="EMBL/GenBank/DDBJ databases">
        <title>Genome analysis.</title>
        <authorList>
            <person name="Wu S."/>
            <person name="Wang G."/>
        </authorList>
    </citation>
    <scope>NUCLEOTIDE SEQUENCE [LARGE SCALE GENOMIC DNA]</scope>
    <source>
        <strain evidence="2 3">SYL130</strain>
    </source>
</reference>
<keyword evidence="1" id="KW-0472">Membrane</keyword>
<comment type="caution">
    <text evidence="2">The sequence shown here is derived from an EMBL/GenBank/DDBJ whole genome shotgun (WGS) entry which is preliminary data.</text>
</comment>
<gene>
    <name evidence="2" type="ORF">GWC95_14600</name>
</gene>
<evidence type="ECO:0008006" key="4">
    <source>
        <dbReference type="Google" id="ProtNLM"/>
    </source>
</evidence>
<evidence type="ECO:0000256" key="1">
    <source>
        <dbReference type="SAM" id="Phobius"/>
    </source>
</evidence>
<accession>A0ABW9ZVX5</accession>
<sequence>MNKLVFILYLVCFGCYILFTRQPDYFDGEKVPAVIHWSVDSLTKRSIPKALYRAGLKNYAIDARYVFRNWAEGDKAEVIYETNAPAKGAVYAWWGYWITWGELVGSVLLIIALFQVAVSVTKNPTPEALIEQLDYKEERKPKYKREDE</sequence>
<dbReference type="EMBL" id="JAACJS010000015">
    <property type="protein sequence ID" value="NCI51159.1"/>
    <property type="molecule type" value="Genomic_DNA"/>
</dbReference>
<keyword evidence="3" id="KW-1185">Reference proteome</keyword>
<keyword evidence="1" id="KW-1133">Transmembrane helix</keyword>
<dbReference type="Proteomes" id="UP000753802">
    <property type="component" value="Unassembled WGS sequence"/>
</dbReference>
<organism evidence="2 3">
    <name type="scientific">Sediminibacterium roseum</name>
    <dbReference type="NCBI Taxonomy" id="1978412"/>
    <lineage>
        <taxon>Bacteria</taxon>
        <taxon>Pseudomonadati</taxon>
        <taxon>Bacteroidota</taxon>
        <taxon>Chitinophagia</taxon>
        <taxon>Chitinophagales</taxon>
        <taxon>Chitinophagaceae</taxon>
        <taxon>Sediminibacterium</taxon>
    </lineage>
</organism>
<evidence type="ECO:0000313" key="3">
    <source>
        <dbReference type="Proteomes" id="UP000753802"/>
    </source>
</evidence>
<dbReference type="RefSeq" id="WP_161819451.1">
    <property type="nucleotide sequence ID" value="NZ_JAACJS010000015.1"/>
</dbReference>
<protein>
    <recommendedName>
        <fullName evidence="4">DUF3592 domain-containing protein</fullName>
    </recommendedName>
</protein>
<keyword evidence="1" id="KW-0812">Transmembrane</keyword>
<evidence type="ECO:0000313" key="2">
    <source>
        <dbReference type="EMBL" id="NCI51159.1"/>
    </source>
</evidence>